<accession>A0A0F9T2I5</accession>
<dbReference type="EMBL" id="LAZR01000434">
    <property type="protein sequence ID" value="KKN69047.1"/>
    <property type="molecule type" value="Genomic_DNA"/>
</dbReference>
<reference evidence="1" key="1">
    <citation type="journal article" date="2015" name="Nature">
        <title>Complex archaea that bridge the gap between prokaryotes and eukaryotes.</title>
        <authorList>
            <person name="Spang A."/>
            <person name="Saw J.H."/>
            <person name="Jorgensen S.L."/>
            <person name="Zaremba-Niedzwiedzka K."/>
            <person name="Martijn J."/>
            <person name="Lind A.E."/>
            <person name="van Eijk R."/>
            <person name="Schleper C."/>
            <person name="Guy L."/>
            <person name="Ettema T.J."/>
        </authorList>
    </citation>
    <scope>NUCLEOTIDE SEQUENCE</scope>
</reference>
<evidence type="ECO:0000313" key="1">
    <source>
        <dbReference type="EMBL" id="KKN69047.1"/>
    </source>
</evidence>
<protein>
    <submittedName>
        <fullName evidence="1">Uncharacterized protein</fullName>
    </submittedName>
</protein>
<organism evidence="1">
    <name type="scientific">marine sediment metagenome</name>
    <dbReference type="NCBI Taxonomy" id="412755"/>
    <lineage>
        <taxon>unclassified sequences</taxon>
        <taxon>metagenomes</taxon>
        <taxon>ecological metagenomes</taxon>
    </lineage>
</organism>
<comment type="caution">
    <text evidence="1">The sequence shown here is derived from an EMBL/GenBank/DDBJ whole genome shotgun (WGS) entry which is preliminary data.</text>
</comment>
<gene>
    <name evidence="1" type="ORF">LCGC14_0445190</name>
</gene>
<proteinExistence type="predicted"/>
<name>A0A0F9T2I5_9ZZZZ</name>
<sequence length="43" mass="5063">MPVPRGTRFRVKRTKSGKRVRLAFKNNKVIEAKRLGGKRRGRR</sequence>
<dbReference type="AlphaFoldDB" id="A0A0F9T2I5"/>